<dbReference type="GO" id="GO:0030163">
    <property type="term" value="P:protein catabolic process"/>
    <property type="evidence" value="ECO:0007669"/>
    <property type="project" value="UniProtKB-UniRule"/>
</dbReference>
<dbReference type="GO" id="GO:0005886">
    <property type="term" value="C:plasma membrane"/>
    <property type="evidence" value="ECO:0007669"/>
    <property type="project" value="UniProtKB-SubCell"/>
</dbReference>
<dbReference type="GO" id="GO:0051301">
    <property type="term" value="P:cell division"/>
    <property type="evidence" value="ECO:0007669"/>
    <property type="project" value="UniProtKB-KW"/>
</dbReference>
<evidence type="ECO:0000256" key="10">
    <source>
        <dbReference type="ARBA" id="ARBA00022989"/>
    </source>
</evidence>
<dbReference type="Gene3D" id="3.30.720.210">
    <property type="match status" value="1"/>
</dbReference>
<proteinExistence type="inferred from homology"/>
<dbReference type="FunFam" id="1.20.58.760:FF:000001">
    <property type="entry name" value="ATP-dependent zinc metalloprotease FtsH"/>
    <property type="match status" value="1"/>
</dbReference>
<comment type="similarity">
    <text evidence="2 14">In the C-terminal section; belongs to the peptidase M41 family.</text>
</comment>
<dbReference type="InterPro" id="IPR011546">
    <property type="entry name" value="Pept_M41_FtsH_extracell"/>
</dbReference>
<keyword evidence="9 14" id="KW-0067">ATP-binding</keyword>
<dbReference type="NCBIfam" id="TIGR01241">
    <property type="entry name" value="FtsH_fam"/>
    <property type="match status" value="1"/>
</dbReference>
<dbReference type="EMBL" id="QJPH01000413">
    <property type="protein sequence ID" value="PZN74779.1"/>
    <property type="molecule type" value="Genomic_DNA"/>
</dbReference>
<feature type="domain" description="AAA+ ATPase" evidence="16">
    <location>
        <begin position="229"/>
        <end position="369"/>
    </location>
</feature>
<name>A0A2W4QXG5_9GAMM</name>
<keyword evidence="3 14" id="KW-0645">Protease</keyword>
<protein>
    <recommendedName>
        <fullName evidence="14">ATP-dependent zinc metalloprotease FtsH</fullName>
        <ecNumber evidence="14">3.4.24.-</ecNumber>
    </recommendedName>
</protein>
<dbReference type="CDD" id="cd19501">
    <property type="entry name" value="RecA-like_FtsH"/>
    <property type="match status" value="1"/>
</dbReference>
<comment type="function">
    <text evidence="14">Acts as a processive, ATP-dependent zinc metallopeptidase for both cytoplasmic and membrane proteins. Plays a role in the quality control of integral membrane proteins.</text>
</comment>
<comment type="similarity">
    <text evidence="13 14">In the central section; belongs to the AAA ATPase family.</text>
</comment>
<evidence type="ECO:0000256" key="7">
    <source>
        <dbReference type="ARBA" id="ARBA00022801"/>
    </source>
</evidence>
<dbReference type="GO" id="GO:0008270">
    <property type="term" value="F:zinc ion binding"/>
    <property type="evidence" value="ECO:0007669"/>
    <property type="project" value="UniProtKB-UniRule"/>
</dbReference>
<evidence type="ECO:0000313" key="17">
    <source>
        <dbReference type="EMBL" id="PZN74779.1"/>
    </source>
</evidence>
<dbReference type="GO" id="GO:0006508">
    <property type="term" value="P:proteolysis"/>
    <property type="evidence" value="ECO:0007669"/>
    <property type="project" value="UniProtKB-KW"/>
</dbReference>
<dbReference type="InterPro" id="IPR050928">
    <property type="entry name" value="ATP-dep_Zn_Metalloprotease"/>
</dbReference>
<comment type="cofactor">
    <cofactor evidence="14">
        <name>Zn(2+)</name>
        <dbReference type="ChEBI" id="CHEBI:29105"/>
    </cofactor>
    <text evidence="14">Binds 1 zinc ion per subunit.</text>
</comment>
<dbReference type="GO" id="GO:0004176">
    <property type="term" value="F:ATP-dependent peptidase activity"/>
    <property type="evidence" value="ECO:0007669"/>
    <property type="project" value="InterPro"/>
</dbReference>
<dbReference type="InterPro" id="IPR041569">
    <property type="entry name" value="AAA_lid_3"/>
</dbReference>
<dbReference type="GO" id="GO:0004222">
    <property type="term" value="F:metalloendopeptidase activity"/>
    <property type="evidence" value="ECO:0007669"/>
    <property type="project" value="InterPro"/>
</dbReference>
<evidence type="ECO:0000256" key="13">
    <source>
        <dbReference type="ARBA" id="ARBA00061570"/>
    </source>
</evidence>
<dbReference type="Gene3D" id="1.20.58.760">
    <property type="entry name" value="Peptidase M41"/>
    <property type="match status" value="1"/>
</dbReference>
<evidence type="ECO:0000256" key="6">
    <source>
        <dbReference type="ARBA" id="ARBA00022741"/>
    </source>
</evidence>
<keyword evidence="11 14" id="KW-0482">Metalloprotease</keyword>
<evidence type="ECO:0000313" key="18">
    <source>
        <dbReference type="Proteomes" id="UP000249396"/>
    </source>
</evidence>
<organism evidence="17 18">
    <name type="scientific">Candidatus Methylumidiphilus alinenensis</name>
    <dbReference type="NCBI Taxonomy" id="2202197"/>
    <lineage>
        <taxon>Bacteria</taxon>
        <taxon>Pseudomonadati</taxon>
        <taxon>Pseudomonadota</taxon>
        <taxon>Gammaproteobacteria</taxon>
        <taxon>Methylococcales</taxon>
        <taxon>Candidatus Methylumidiphilus</taxon>
    </lineage>
</organism>
<keyword evidence="12 14" id="KW-0472">Membrane</keyword>
<dbReference type="Gene3D" id="1.10.8.60">
    <property type="match status" value="1"/>
</dbReference>
<dbReference type="InterPro" id="IPR003959">
    <property type="entry name" value="ATPase_AAA_core"/>
</dbReference>
<comment type="similarity">
    <text evidence="15">Belongs to the AAA ATPase family.</text>
</comment>
<keyword evidence="10 14" id="KW-1133">Transmembrane helix</keyword>
<dbReference type="GO" id="GO:0016887">
    <property type="term" value="F:ATP hydrolysis activity"/>
    <property type="evidence" value="ECO:0007669"/>
    <property type="project" value="UniProtKB-UniRule"/>
</dbReference>
<dbReference type="InterPro" id="IPR003593">
    <property type="entry name" value="AAA+_ATPase"/>
</dbReference>
<evidence type="ECO:0000256" key="5">
    <source>
        <dbReference type="ARBA" id="ARBA00022723"/>
    </source>
</evidence>
<feature type="binding site" evidence="14">
    <location>
        <position position="460"/>
    </location>
    <ligand>
        <name>Zn(2+)</name>
        <dbReference type="ChEBI" id="CHEBI:29105"/>
        <note>catalytic</note>
    </ligand>
</feature>
<evidence type="ECO:0000256" key="11">
    <source>
        <dbReference type="ARBA" id="ARBA00023049"/>
    </source>
</evidence>
<dbReference type="InterPro" id="IPR000642">
    <property type="entry name" value="Peptidase_M41"/>
</dbReference>
<feature type="binding site" evidence="14">
    <location>
        <position position="464"/>
    </location>
    <ligand>
        <name>Zn(2+)</name>
        <dbReference type="ChEBI" id="CHEBI:29105"/>
        <note>catalytic</note>
    </ligand>
</feature>
<dbReference type="SMART" id="SM00382">
    <property type="entry name" value="AAA"/>
    <property type="match status" value="1"/>
</dbReference>
<feature type="binding site" evidence="14">
    <location>
        <begin position="237"/>
        <end position="244"/>
    </location>
    <ligand>
        <name>ATP</name>
        <dbReference type="ChEBI" id="CHEBI:30616"/>
    </ligand>
</feature>
<sequence length="643" mass="70723">MKIPPQLDSIRKKVAELWQKLSTSLGLANKPDMEVNPPKGQENKGKREFIAYLLLLITAIWLWQAINEIKQNEIPYSDFLKYVGEKKIDSAIVTEQAITGQLKPEAPNQTPKPYATIPLWNQPLAEALQKQGVNYTVRYGSNWLGNFIMNWLLPLGLMFLLWGWLARRFGGGGGGILSLGKNRVHIHPDSLPKVTFNDVAGAEDAKQELKETIEFLQDPRRIQRLGGRMPKGVLLVGQPGTGKTLLARAVSGEAGVPFFNISGSEFIEMFVGLGASRVRDLFEQARQKAPCIIFIDELDAIGRSRGGPVVMGGHDEREQTLNQLLTEMDGFDPSVGVVVMAATNRPEILDKALLRSGRFDRQIVVDKPSLDDRIEILKLHTKAMTLGPDINLRVVAQRTPGFVGADLANVANEAAIIAVRENRDSVGMQDFEAAIDRVLAGPEKKNRALSEAEKRRVAYHEAGHALVADTVPTGEPVHKVSIIPRGAAALGYTLQLPVQEKFLSTEPELRDQIAILLGGRTAEQIVLGSVSSGAQNDLERASEIARAMVCELGMSTKLGPIAYGKRQRLAYLGVEGAEERNFSEETARIIDAEVRGLIEEGQRKAEEILNQQRSALDAIAVRLQEKEVVSGEEIKQLVRDSGM</sequence>
<gene>
    <name evidence="14" type="primary">ftsH</name>
    <name evidence="17" type="ORF">DM484_20425</name>
</gene>
<dbReference type="InterPro" id="IPR005936">
    <property type="entry name" value="FtsH"/>
</dbReference>
<dbReference type="GO" id="GO:0005524">
    <property type="term" value="F:ATP binding"/>
    <property type="evidence" value="ECO:0007669"/>
    <property type="project" value="UniProtKB-UniRule"/>
</dbReference>
<evidence type="ECO:0000256" key="1">
    <source>
        <dbReference type="ARBA" id="ARBA00004370"/>
    </source>
</evidence>
<evidence type="ECO:0000256" key="3">
    <source>
        <dbReference type="ARBA" id="ARBA00022670"/>
    </source>
</evidence>
<keyword evidence="7 14" id="KW-0378">Hydrolase</keyword>
<keyword evidence="14" id="KW-1003">Cell membrane</keyword>
<dbReference type="Pfam" id="PF01434">
    <property type="entry name" value="Peptidase_M41"/>
    <property type="match status" value="1"/>
</dbReference>
<dbReference type="FunFam" id="1.10.8.60:FF:000001">
    <property type="entry name" value="ATP-dependent zinc metalloprotease FtsH"/>
    <property type="match status" value="1"/>
</dbReference>
<evidence type="ECO:0000256" key="15">
    <source>
        <dbReference type="RuleBase" id="RU003651"/>
    </source>
</evidence>
<dbReference type="SUPFAM" id="SSF52540">
    <property type="entry name" value="P-loop containing nucleoside triphosphate hydrolases"/>
    <property type="match status" value="1"/>
</dbReference>
<dbReference type="InterPro" id="IPR003960">
    <property type="entry name" value="ATPase_AAA_CS"/>
</dbReference>
<dbReference type="SUPFAM" id="SSF140990">
    <property type="entry name" value="FtsH protease domain-like"/>
    <property type="match status" value="1"/>
</dbReference>
<keyword evidence="6 14" id="KW-0547">Nucleotide-binding</keyword>
<dbReference type="PANTHER" id="PTHR43655">
    <property type="entry name" value="ATP-DEPENDENT PROTEASE"/>
    <property type="match status" value="1"/>
</dbReference>
<dbReference type="EC" id="3.4.24.-" evidence="14"/>
<accession>A0A2W4QXG5</accession>
<keyword evidence="4 14" id="KW-0812">Transmembrane</keyword>
<reference evidence="17 18" key="1">
    <citation type="journal article" date="2018" name="Aquat. Microb. Ecol.">
        <title>Gammaproteobacterial methanotrophs dominate.</title>
        <authorList>
            <person name="Rissanen A.J."/>
            <person name="Saarenheimo J."/>
            <person name="Tiirola M."/>
            <person name="Peura S."/>
            <person name="Aalto S.L."/>
            <person name="Karvinen A."/>
            <person name="Nykanen H."/>
        </authorList>
    </citation>
    <scope>NUCLEOTIDE SEQUENCE [LARGE SCALE GENOMIC DNA]</scope>
    <source>
        <strain evidence="17">AMbin10</strain>
    </source>
</reference>
<keyword evidence="17" id="KW-0132">Cell division</keyword>
<feature type="transmembrane region" description="Helical" evidence="14">
    <location>
        <begin position="143"/>
        <end position="165"/>
    </location>
</feature>
<evidence type="ECO:0000256" key="4">
    <source>
        <dbReference type="ARBA" id="ARBA00022692"/>
    </source>
</evidence>
<evidence type="ECO:0000259" key="16">
    <source>
        <dbReference type="SMART" id="SM00382"/>
    </source>
</evidence>
<dbReference type="InterPro" id="IPR037219">
    <property type="entry name" value="Peptidase_M41-like"/>
</dbReference>
<evidence type="ECO:0000256" key="8">
    <source>
        <dbReference type="ARBA" id="ARBA00022833"/>
    </source>
</evidence>
<keyword evidence="17" id="KW-0131">Cell cycle</keyword>
<dbReference type="PANTHER" id="PTHR43655:SF2">
    <property type="entry name" value="AFG3 LIKE MATRIX AAA PEPTIDASE SUBUNIT 2, ISOFORM A"/>
    <property type="match status" value="1"/>
</dbReference>
<dbReference type="Pfam" id="PF17862">
    <property type="entry name" value="AAA_lid_3"/>
    <property type="match status" value="1"/>
</dbReference>
<dbReference type="HAMAP" id="MF_01458">
    <property type="entry name" value="FtsH"/>
    <property type="match status" value="1"/>
</dbReference>
<comment type="caution">
    <text evidence="17">The sequence shown here is derived from an EMBL/GenBank/DDBJ whole genome shotgun (WGS) entry which is preliminary data.</text>
</comment>
<evidence type="ECO:0000256" key="12">
    <source>
        <dbReference type="ARBA" id="ARBA00023136"/>
    </source>
</evidence>
<dbReference type="InterPro" id="IPR027417">
    <property type="entry name" value="P-loop_NTPase"/>
</dbReference>
<keyword evidence="5 14" id="KW-0479">Metal-binding</keyword>
<evidence type="ECO:0000256" key="14">
    <source>
        <dbReference type="HAMAP-Rule" id="MF_01458"/>
    </source>
</evidence>
<dbReference type="Proteomes" id="UP000249396">
    <property type="component" value="Unassembled WGS sequence"/>
</dbReference>
<keyword evidence="8 14" id="KW-0862">Zinc</keyword>
<comment type="subcellular location">
    <subcellularLocation>
        <location evidence="14">Cell membrane</location>
        <topology evidence="14">Multi-pass membrane protein</topology>
        <orientation evidence="14">Cytoplasmic side</orientation>
    </subcellularLocation>
    <subcellularLocation>
        <location evidence="1">Membrane</location>
    </subcellularLocation>
</comment>
<feature type="transmembrane region" description="Helical" evidence="14">
    <location>
        <begin position="49"/>
        <end position="66"/>
    </location>
</feature>
<comment type="subunit">
    <text evidence="14">Homohexamer.</text>
</comment>
<dbReference type="AlphaFoldDB" id="A0A2W4QXG5"/>
<dbReference type="Pfam" id="PF00004">
    <property type="entry name" value="AAA"/>
    <property type="match status" value="1"/>
</dbReference>
<feature type="binding site" evidence="14">
    <location>
        <position position="537"/>
    </location>
    <ligand>
        <name>Zn(2+)</name>
        <dbReference type="ChEBI" id="CHEBI:29105"/>
        <note>catalytic</note>
    </ligand>
</feature>
<feature type="active site" evidence="14">
    <location>
        <position position="461"/>
    </location>
</feature>
<dbReference type="PROSITE" id="PS00674">
    <property type="entry name" value="AAA"/>
    <property type="match status" value="1"/>
</dbReference>
<dbReference type="Gene3D" id="3.40.50.300">
    <property type="entry name" value="P-loop containing nucleotide triphosphate hydrolases"/>
    <property type="match status" value="1"/>
</dbReference>
<evidence type="ECO:0000256" key="9">
    <source>
        <dbReference type="ARBA" id="ARBA00022840"/>
    </source>
</evidence>
<dbReference type="FunFam" id="3.40.50.300:FF:000001">
    <property type="entry name" value="ATP-dependent zinc metalloprotease FtsH"/>
    <property type="match status" value="1"/>
</dbReference>
<dbReference type="Pfam" id="PF06480">
    <property type="entry name" value="FtsH_ext"/>
    <property type="match status" value="1"/>
</dbReference>
<evidence type="ECO:0000256" key="2">
    <source>
        <dbReference type="ARBA" id="ARBA00010044"/>
    </source>
</evidence>